<organism evidence="7 8">
    <name type="scientific">Adineta steineri</name>
    <dbReference type="NCBI Taxonomy" id="433720"/>
    <lineage>
        <taxon>Eukaryota</taxon>
        <taxon>Metazoa</taxon>
        <taxon>Spiralia</taxon>
        <taxon>Gnathifera</taxon>
        <taxon>Rotifera</taxon>
        <taxon>Eurotatoria</taxon>
        <taxon>Bdelloidea</taxon>
        <taxon>Adinetida</taxon>
        <taxon>Adinetidae</taxon>
        <taxon>Adineta</taxon>
    </lineage>
</organism>
<comment type="catalytic activity">
    <reaction evidence="1">
        <text>Hydrolysis of terminal non-reducing alpha-L-rhamnose residues in alpha-L-rhamnosides.</text>
        <dbReference type="EC" id="3.2.1.40"/>
    </reaction>
</comment>
<feature type="chain" id="PRO_5032480768" description="alpha-L-rhamnosidase" evidence="3">
    <location>
        <begin position="22"/>
        <end position="978"/>
    </location>
</feature>
<dbReference type="Proteomes" id="UP000663832">
    <property type="component" value="Unassembled WGS sequence"/>
</dbReference>
<dbReference type="Gene3D" id="2.60.120.260">
    <property type="entry name" value="Galactose-binding domain-like"/>
    <property type="match status" value="2"/>
</dbReference>
<dbReference type="InterPro" id="IPR035396">
    <property type="entry name" value="Bac_rhamnosid6H"/>
</dbReference>
<keyword evidence="3" id="KW-0732">Signal</keyword>
<evidence type="ECO:0000259" key="6">
    <source>
        <dbReference type="Pfam" id="PF17389"/>
    </source>
</evidence>
<dbReference type="Gene3D" id="2.60.40.10">
    <property type="entry name" value="Immunoglobulins"/>
    <property type="match status" value="1"/>
</dbReference>
<dbReference type="Pfam" id="PF08531">
    <property type="entry name" value="Bac_rhamnosid_N"/>
    <property type="match status" value="1"/>
</dbReference>
<protein>
    <recommendedName>
        <fullName evidence="2">alpha-L-rhamnosidase</fullName>
        <ecNumber evidence="2">3.2.1.40</ecNumber>
    </recommendedName>
</protein>
<dbReference type="InterPro" id="IPR013737">
    <property type="entry name" value="Bac_rhamnosid_N"/>
</dbReference>
<dbReference type="InterPro" id="IPR008928">
    <property type="entry name" value="6-hairpin_glycosidase_sf"/>
</dbReference>
<feature type="domain" description="Bacterial alpha-L-rhamnosidase N-terminal" evidence="5">
    <location>
        <begin position="181"/>
        <end position="351"/>
    </location>
</feature>
<dbReference type="SUPFAM" id="SSF48208">
    <property type="entry name" value="Six-hairpin glycosidases"/>
    <property type="match status" value="1"/>
</dbReference>
<feature type="domain" description="Alpha-L-rhamnosidase six-hairpin glycosidase" evidence="6">
    <location>
        <begin position="512"/>
        <end position="846"/>
    </location>
</feature>
<gene>
    <name evidence="7" type="ORF">QVE165_LOCUS9551</name>
</gene>
<dbReference type="GO" id="GO:0005975">
    <property type="term" value="P:carbohydrate metabolic process"/>
    <property type="evidence" value="ECO:0007669"/>
    <property type="project" value="InterPro"/>
</dbReference>
<dbReference type="InterPro" id="IPR008902">
    <property type="entry name" value="Rhamnosid_concanavalin"/>
</dbReference>
<accession>A0A813ZSC1</accession>
<feature type="signal peptide" evidence="3">
    <location>
        <begin position="1"/>
        <end position="21"/>
    </location>
</feature>
<dbReference type="InterPro" id="IPR016007">
    <property type="entry name" value="Alpha_rhamnosid"/>
</dbReference>
<dbReference type="EMBL" id="CAJNOM010000043">
    <property type="protein sequence ID" value="CAF0902402.1"/>
    <property type="molecule type" value="Genomic_DNA"/>
</dbReference>
<dbReference type="InterPro" id="IPR013783">
    <property type="entry name" value="Ig-like_fold"/>
</dbReference>
<dbReference type="Gene3D" id="1.50.10.10">
    <property type="match status" value="1"/>
</dbReference>
<reference evidence="7" key="1">
    <citation type="submission" date="2021-02" db="EMBL/GenBank/DDBJ databases">
        <authorList>
            <person name="Nowell W R."/>
        </authorList>
    </citation>
    <scope>NUCLEOTIDE SEQUENCE</scope>
</reference>
<dbReference type="Pfam" id="PF17389">
    <property type="entry name" value="Bac_rhamnosid6H"/>
    <property type="match status" value="1"/>
</dbReference>
<evidence type="ECO:0000313" key="8">
    <source>
        <dbReference type="Proteomes" id="UP000663832"/>
    </source>
</evidence>
<sequence>MLSLHPCSLLFIIFLWSTVNSHSLSPFDVRIDHHKVDTTRDLIINIPRPQFSWKIPTSNNTSHRNIEQIAYQIQLESTKLSRNDQQFHWDSKRIVSSQSIHVPYTNQHDLLSSTYYQFRLRIWLSTSDEASEWTNWIQFRTSMFNIHDYIINNNDLLWIGSTKINMNEFRKEFLVPNTSPIKSAIVYISGLGYYELYLNGNKVDASRKLDPGWTTYEKRTLIASFDVTMNITAGMNAVGVKLGSGWYSQEQQHGEIRYGPPRFIFTLFVSFENGEEMQVFSDQSWIGREGSIKHDSVYNGEIYDSRGDRPDWAKVGFNDSLSAWTMPESLKSPINVSMNGIIVIQDMPPIRAGSDALHFEVLVDNYQQSYLNHDDIGEIKGASLTDGGILKPIDIWRSDSGVLTFDLGQNMAGWCRLKFHGPSGFGTYIRHAEVIAVPTISYNHDTRNIYTENLREATASDTYILRGDLLFEVYEPTFTVHGFRYGSIFNSPNALTVHDIECPVVHSETTLKGHFTTSNPIVNQIQHNIQWGQLSNIMSLPTDCPQRNERRGWMGDAALTVDEALYNFDLIKFYQNFLNLIVDVQLDDGEIPDFVPGRNYPADPNWGTALPTITWQLYRHYGDIHILEDYYDNVRNYVEYYRGSYNKTGLINFFCRYGDWVPPPPYPQSNAHLISSFAFLHDVYILLNMSQVLERKNDTNMYSMLYQHLTEEFHSAFFNKTSNFYADGMQAAQALALALPGVVPANVRGAVVDHLVNDISQKGNHVTTGIVSTAQIYPVLSDNGHHDLALEMISSTTYPSFGYMFTNPYENATTLWELWDSAVDGPGMNSRNHIMFGSVGAWFYSYLAGLDLSLSNIITIRPRMASENKKHLMKKLDCQLSSLYGLIHVSYTRDERDTIDNSILLRVTIPPNTQAHIIFEPLFAGGQCALLIEGNQVLWSSDSSTTIHRQFNVEKDSITGLMTVHVGSGQYEFLALWK</sequence>
<name>A0A813ZSC1_9BILA</name>
<evidence type="ECO:0000259" key="4">
    <source>
        <dbReference type="Pfam" id="PF05592"/>
    </source>
</evidence>
<feature type="domain" description="Alpha-L-rhamnosidase concanavalin-like" evidence="4">
    <location>
        <begin position="399"/>
        <end position="506"/>
    </location>
</feature>
<dbReference type="PANTHER" id="PTHR33307:SF6">
    <property type="entry name" value="ALPHA-RHAMNOSIDASE (EUROFUNG)-RELATED"/>
    <property type="match status" value="1"/>
</dbReference>
<dbReference type="Pfam" id="PF05592">
    <property type="entry name" value="Bac_rhamnosid"/>
    <property type="match status" value="1"/>
</dbReference>
<comment type="caution">
    <text evidence="7">The sequence shown here is derived from an EMBL/GenBank/DDBJ whole genome shotgun (WGS) entry which is preliminary data.</text>
</comment>
<keyword evidence="8" id="KW-1185">Reference proteome</keyword>
<dbReference type="EC" id="3.2.1.40" evidence="2"/>
<proteinExistence type="predicted"/>
<dbReference type="Pfam" id="PF25788">
    <property type="entry name" value="Ig_Rha78A_N"/>
    <property type="match status" value="1"/>
</dbReference>
<evidence type="ECO:0000256" key="2">
    <source>
        <dbReference type="ARBA" id="ARBA00012652"/>
    </source>
</evidence>
<dbReference type="PIRSF" id="PIRSF010631">
    <property type="entry name" value="A-rhamnsds"/>
    <property type="match status" value="1"/>
</dbReference>
<dbReference type="PANTHER" id="PTHR33307">
    <property type="entry name" value="ALPHA-RHAMNOSIDASE (EUROFUNG)"/>
    <property type="match status" value="1"/>
</dbReference>
<evidence type="ECO:0000256" key="3">
    <source>
        <dbReference type="SAM" id="SignalP"/>
    </source>
</evidence>
<dbReference type="OrthoDB" id="10036721at2759"/>
<dbReference type="InterPro" id="IPR012341">
    <property type="entry name" value="6hp_glycosidase-like_sf"/>
</dbReference>
<evidence type="ECO:0000259" key="5">
    <source>
        <dbReference type="Pfam" id="PF08531"/>
    </source>
</evidence>
<evidence type="ECO:0000313" key="7">
    <source>
        <dbReference type="EMBL" id="CAF0902402.1"/>
    </source>
</evidence>
<dbReference type="AlphaFoldDB" id="A0A813ZSC1"/>
<dbReference type="Gene3D" id="2.60.420.10">
    <property type="entry name" value="Maltose phosphorylase, domain 3"/>
    <property type="match status" value="1"/>
</dbReference>
<dbReference type="GO" id="GO:0030596">
    <property type="term" value="F:alpha-L-rhamnosidase activity"/>
    <property type="evidence" value="ECO:0007669"/>
    <property type="project" value="UniProtKB-EC"/>
</dbReference>
<evidence type="ECO:0000256" key="1">
    <source>
        <dbReference type="ARBA" id="ARBA00001445"/>
    </source>
</evidence>